<keyword evidence="3 5" id="KW-0540">Nuclease</keyword>
<keyword evidence="8" id="KW-1185">Reference proteome</keyword>
<dbReference type="GO" id="GO:0000967">
    <property type="term" value="P:rRNA 5'-end processing"/>
    <property type="evidence" value="ECO:0007669"/>
    <property type="project" value="UniProtKB-UniRule"/>
</dbReference>
<dbReference type="CDD" id="cd16964">
    <property type="entry name" value="YqgF"/>
    <property type="match status" value="1"/>
</dbReference>
<dbReference type="EC" id="3.1.-.-" evidence="5"/>
<name>A0A2U8VW65_9HYPH</name>
<dbReference type="SMART" id="SM00732">
    <property type="entry name" value="YqgFc"/>
    <property type="match status" value="1"/>
</dbReference>
<dbReference type="HAMAP" id="MF_00651">
    <property type="entry name" value="Nuclease_YqgF"/>
    <property type="match status" value="1"/>
</dbReference>
<dbReference type="NCBIfam" id="TIGR00250">
    <property type="entry name" value="RNAse_H_YqgF"/>
    <property type="match status" value="1"/>
</dbReference>
<reference evidence="7 8" key="1">
    <citation type="submission" date="2018-05" db="EMBL/GenBank/DDBJ databases">
        <title>Complete Genome Sequence of Methylobacterium sp. 17Sr1-43.</title>
        <authorList>
            <person name="Srinivasan S."/>
        </authorList>
    </citation>
    <scope>NUCLEOTIDE SEQUENCE [LARGE SCALE GENOMIC DNA]</scope>
    <source>
        <strain evidence="7 8">17Sr1-43</strain>
    </source>
</reference>
<dbReference type="GO" id="GO:0005829">
    <property type="term" value="C:cytosol"/>
    <property type="evidence" value="ECO:0007669"/>
    <property type="project" value="TreeGrafter"/>
</dbReference>
<evidence type="ECO:0000259" key="6">
    <source>
        <dbReference type="SMART" id="SM00732"/>
    </source>
</evidence>
<sequence length="185" mass="20156">MASPDPRQDSSQDTRQDARVADIRAFAEASRGGARLIGVDLGTRTIGLALSDVQRRIASPLETIRRVKFTPDAQRLRDLCLKHAVGGLVFGLPLNMDGSEGPRAQSTRAFVRNLKPILDLPVLFQDERLSTAVVTRALIEADASRARRAQLVDKLAAAYILQGALDMMQESDEGDSGGDRFPVYP</sequence>
<keyword evidence="4 5" id="KW-0378">Hydrolase</keyword>
<dbReference type="Gene3D" id="3.30.420.140">
    <property type="entry name" value="YqgF/RNase H-like domain"/>
    <property type="match status" value="1"/>
</dbReference>
<dbReference type="PANTHER" id="PTHR33317:SF4">
    <property type="entry name" value="POLYNUCLEOTIDYL TRANSFERASE, RIBONUCLEASE H-LIKE SUPERFAMILY PROTEIN"/>
    <property type="match status" value="1"/>
</dbReference>
<proteinExistence type="inferred from homology"/>
<dbReference type="InterPro" id="IPR012337">
    <property type="entry name" value="RNaseH-like_sf"/>
</dbReference>
<organism evidence="7 8">
    <name type="scientific">Methylobacterium radiodurans</name>
    <dbReference type="NCBI Taxonomy" id="2202828"/>
    <lineage>
        <taxon>Bacteria</taxon>
        <taxon>Pseudomonadati</taxon>
        <taxon>Pseudomonadota</taxon>
        <taxon>Alphaproteobacteria</taxon>
        <taxon>Hyphomicrobiales</taxon>
        <taxon>Methylobacteriaceae</taxon>
        <taxon>Methylobacterium</taxon>
    </lineage>
</organism>
<evidence type="ECO:0000313" key="7">
    <source>
        <dbReference type="EMBL" id="AWN38064.1"/>
    </source>
</evidence>
<keyword evidence="2 5" id="KW-0690">Ribosome biogenesis</keyword>
<comment type="similarity">
    <text evidence="5">Belongs to the YqgF HJR family.</text>
</comment>
<keyword evidence="1 5" id="KW-0963">Cytoplasm</keyword>
<dbReference type="Pfam" id="PF03652">
    <property type="entry name" value="RuvX"/>
    <property type="match status" value="1"/>
</dbReference>
<evidence type="ECO:0000256" key="4">
    <source>
        <dbReference type="ARBA" id="ARBA00022801"/>
    </source>
</evidence>
<gene>
    <name evidence="7" type="ORF">DK427_21900</name>
</gene>
<evidence type="ECO:0000256" key="1">
    <source>
        <dbReference type="ARBA" id="ARBA00022490"/>
    </source>
</evidence>
<evidence type="ECO:0000256" key="2">
    <source>
        <dbReference type="ARBA" id="ARBA00022517"/>
    </source>
</evidence>
<dbReference type="InterPro" id="IPR006641">
    <property type="entry name" value="YqgF/RNaseH-like_dom"/>
</dbReference>
<evidence type="ECO:0000256" key="3">
    <source>
        <dbReference type="ARBA" id="ARBA00022722"/>
    </source>
</evidence>
<dbReference type="KEGG" id="meti:DK427_21900"/>
<dbReference type="SUPFAM" id="SSF53098">
    <property type="entry name" value="Ribonuclease H-like"/>
    <property type="match status" value="1"/>
</dbReference>
<protein>
    <recommendedName>
        <fullName evidence="5">Putative pre-16S rRNA nuclease</fullName>
        <ecNumber evidence="5">3.1.-.-</ecNumber>
    </recommendedName>
</protein>
<dbReference type="OrthoDB" id="9796140at2"/>
<comment type="subcellular location">
    <subcellularLocation>
        <location evidence="5">Cytoplasm</location>
    </subcellularLocation>
</comment>
<feature type="domain" description="YqgF/RNase H-like" evidence="6">
    <location>
        <begin position="34"/>
        <end position="134"/>
    </location>
</feature>
<dbReference type="Proteomes" id="UP000246058">
    <property type="component" value="Chromosome"/>
</dbReference>
<evidence type="ECO:0000256" key="5">
    <source>
        <dbReference type="HAMAP-Rule" id="MF_00651"/>
    </source>
</evidence>
<dbReference type="AlphaFoldDB" id="A0A2U8VW65"/>
<dbReference type="PANTHER" id="PTHR33317">
    <property type="entry name" value="POLYNUCLEOTIDYL TRANSFERASE, RIBONUCLEASE H-LIKE SUPERFAMILY PROTEIN"/>
    <property type="match status" value="1"/>
</dbReference>
<comment type="function">
    <text evidence="5">Could be a nuclease involved in processing of the 5'-end of pre-16S rRNA.</text>
</comment>
<dbReference type="GO" id="GO:0004518">
    <property type="term" value="F:nuclease activity"/>
    <property type="evidence" value="ECO:0007669"/>
    <property type="project" value="UniProtKB-KW"/>
</dbReference>
<dbReference type="InterPro" id="IPR037027">
    <property type="entry name" value="YqgF/RNaseH-like_dom_sf"/>
</dbReference>
<evidence type="ECO:0000313" key="8">
    <source>
        <dbReference type="Proteomes" id="UP000246058"/>
    </source>
</evidence>
<dbReference type="InterPro" id="IPR005227">
    <property type="entry name" value="YqgF"/>
</dbReference>
<dbReference type="EMBL" id="CP029551">
    <property type="protein sequence ID" value="AWN38064.1"/>
    <property type="molecule type" value="Genomic_DNA"/>
</dbReference>
<dbReference type="GO" id="GO:0016788">
    <property type="term" value="F:hydrolase activity, acting on ester bonds"/>
    <property type="evidence" value="ECO:0007669"/>
    <property type="project" value="UniProtKB-UniRule"/>
</dbReference>
<accession>A0A2U8VW65</accession>